<gene>
    <name evidence="8" type="primary">LOC103520078</name>
</gene>
<keyword evidence="4" id="KW-0472">Membrane</keyword>
<evidence type="ECO:0000313" key="7">
    <source>
        <dbReference type="Proteomes" id="UP000079169"/>
    </source>
</evidence>
<dbReference type="GO" id="GO:0102965">
    <property type="term" value="F:alcohol-forming long-chain fatty acyl-CoA reductase activity"/>
    <property type="evidence" value="ECO:0007669"/>
    <property type="project" value="UniProtKB-EC"/>
</dbReference>
<accession>A0A3Q0JF75</accession>
<reference evidence="8" key="1">
    <citation type="submission" date="2025-08" db="UniProtKB">
        <authorList>
            <consortium name="RefSeq"/>
        </authorList>
    </citation>
    <scope>IDENTIFICATION</scope>
</reference>
<feature type="transmembrane region" description="Helical" evidence="4">
    <location>
        <begin position="374"/>
        <end position="392"/>
    </location>
</feature>
<dbReference type="SUPFAM" id="SSF51735">
    <property type="entry name" value="NAD(P)-binding Rossmann-fold domains"/>
    <property type="match status" value="1"/>
</dbReference>
<keyword evidence="2 4" id="KW-0444">Lipid biosynthesis</keyword>
<dbReference type="GO" id="GO:0080019">
    <property type="term" value="F:alcohol-forming very long-chain fatty acyl-CoA reductase activity"/>
    <property type="evidence" value="ECO:0007669"/>
    <property type="project" value="InterPro"/>
</dbReference>
<evidence type="ECO:0000256" key="2">
    <source>
        <dbReference type="ARBA" id="ARBA00022516"/>
    </source>
</evidence>
<dbReference type="GO" id="GO:0035336">
    <property type="term" value="P:long-chain fatty-acyl-CoA metabolic process"/>
    <property type="evidence" value="ECO:0007669"/>
    <property type="project" value="TreeGrafter"/>
</dbReference>
<dbReference type="Pfam" id="PF03015">
    <property type="entry name" value="Sterile"/>
    <property type="match status" value="1"/>
</dbReference>
<dbReference type="GO" id="GO:0005777">
    <property type="term" value="C:peroxisome"/>
    <property type="evidence" value="ECO:0007669"/>
    <property type="project" value="TreeGrafter"/>
</dbReference>
<name>A0A3Q0JF75_DIACI</name>
<dbReference type="CDD" id="cd09071">
    <property type="entry name" value="FAR_C"/>
    <property type="match status" value="1"/>
</dbReference>
<dbReference type="InterPro" id="IPR026055">
    <property type="entry name" value="FAR"/>
</dbReference>
<dbReference type="Gene3D" id="3.40.50.720">
    <property type="entry name" value="NAD(P)-binding Rossmann-like Domain"/>
    <property type="match status" value="1"/>
</dbReference>
<dbReference type="KEGG" id="dci:103520078"/>
<keyword evidence="4" id="KW-1133">Transmembrane helix</keyword>
<dbReference type="PANTHER" id="PTHR11011:SF12">
    <property type="entry name" value="FATTY ACYL-COA REDUCTASE"/>
    <property type="match status" value="1"/>
</dbReference>
<evidence type="ECO:0000313" key="8">
    <source>
        <dbReference type="RefSeq" id="XP_026687137.1"/>
    </source>
</evidence>
<dbReference type="AlphaFoldDB" id="A0A3Q0JF75"/>
<keyword evidence="4" id="KW-0560">Oxidoreductase</keyword>
<protein>
    <recommendedName>
        <fullName evidence="4">Fatty acyl-CoA reductase</fullName>
        <ecNumber evidence="4">1.2.1.84</ecNumber>
    </recommendedName>
</protein>
<dbReference type="PaxDb" id="121845-A0A3Q0JF75"/>
<dbReference type="EC" id="1.2.1.84" evidence="4"/>
<evidence type="ECO:0000256" key="3">
    <source>
        <dbReference type="ARBA" id="ARBA00023098"/>
    </source>
</evidence>
<comment type="function">
    <text evidence="4">Catalyzes the reduction of fatty acyl-CoA to fatty alcohols.</text>
</comment>
<feature type="domain" description="Thioester reductase (TE)" evidence="6">
    <location>
        <begin position="22"/>
        <end position="183"/>
    </location>
</feature>
<dbReference type="PANTHER" id="PTHR11011">
    <property type="entry name" value="MALE STERILITY PROTEIN 2-RELATED"/>
    <property type="match status" value="1"/>
</dbReference>
<dbReference type="InterPro" id="IPR013120">
    <property type="entry name" value="FAR_NAD-bd"/>
</dbReference>
<evidence type="ECO:0000256" key="4">
    <source>
        <dbReference type="RuleBase" id="RU363097"/>
    </source>
</evidence>
<evidence type="ECO:0000259" key="5">
    <source>
        <dbReference type="Pfam" id="PF03015"/>
    </source>
</evidence>
<comment type="similarity">
    <text evidence="1 4">Belongs to the fatty acyl-CoA reductase family.</text>
</comment>
<dbReference type="Proteomes" id="UP000079169">
    <property type="component" value="Unplaced"/>
</dbReference>
<comment type="catalytic activity">
    <reaction evidence="4">
        <text>a long-chain fatty acyl-CoA + 2 NADPH + 2 H(+) = a long-chain primary fatty alcohol + 2 NADP(+) + CoA</text>
        <dbReference type="Rhea" id="RHEA:52716"/>
        <dbReference type="ChEBI" id="CHEBI:15378"/>
        <dbReference type="ChEBI" id="CHEBI:57287"/>
        <dbReference type="ChEBI" id="CHEBI:57783"/>
        <dbReference type="ChEBI" id="CHEBI:58349"/>
        <dbReference type="ChEBI" id="CHEBI:77396"/>
        <dbReference type="ChEBI" id="CHEBI:83139"/>
        <dbReference type="EC" id="1.2.1.84"/>
    </reaction>
</comment>
<evidence type="ECO:0000259" key="6">
    <source>
        <dbReference type="Pfam" id="PF07993"/>
    </source>
</evidence>
<proteinExistence type="inferred from homology"/>
<keyword evidence="4" id="KW-0521">NADP</keyword>
<keyword evidence="4" id="KW-0812">Transmembrane</keyword>
<dbReference type="OMA" id="FEAGVWY"/>
<dbReference type="InterPro" id="IPR033640">
    <property type="entry name" value="FAR_C"/>
</dbReference>
<keyword evidence="7" id="KW-1185">Reference proteome</keyword>
<organism evidence="7 8">
    <name type="scientific">Diaphorina citri</name>
    <name type="common">Asian citrus psyllid</name>
    <dbReference type="NCBI Taxonomy" id="121845"/>
    <lineage>
        <taxon>Eukaryota</taxon>
        <taxon>Metazoa</taxon>
        <taxon>Ecdysozoa</taxon>
        <taxon>Arthropoda</taxon>
        <taxon>Hexapoda</taxon>
        <taxon>Insecta</taxon>
        <taxon>Pterygota</taxon>
        <taxon>Neoptera</taxon>
        <taxon>Paraneoptera</taxon>
        <taxon>Hemiptera</taxon>
        <taxon>Sternorrhyncha</taxon>
        <taxon>Psylloidea</taxon>
        <taxon>Psyllidae</taxon>
        <taxon>Diaphorininae</taxon>
        <taxon>Diaphorina</taxon>
    </lineage>
</organism>
<feature type="domain" description="Fatty acyl-CoA reductase C-terminal" evidence="5">
    <location>
        <begin position="266"/>
        <end position="357"/>
    </location>
</feature>
<dbReference type="InterPro" id="IPR036291">
    <property type="entry name" value="NAD(P)-bd_dom_sf"/>
</dbReference>
<dbReference type="GeneID" id="103520078"/>
<feature type="transmembrane region" description="Helical" evidence="4">
    <location>
        <begin position="262"/>
        <end position="280"/>
    </location>
</feature>
<dbReference type="Pfam" id="PF07993">
    <property type="entry name" value="NAD_binding_4"/>
    <property type="match status" value="1"/>
</dbReference>
<evidence type="ECO:0000256" key="1">
    <source>
        <dbReference type="ARBA" id="ARBA00005928"/>
    </source>
</evidence>
<dbReference type="RefSeq" id="XP_026687137.1">
    <property type="nucleotide sequence ID" value="XM_026831336.1"/>
</dbReference>
<keyword evidence="3 4" id="KW-0443">Lipid metabolism</keyword>
<sequence length="422" mass="48641">MGMLNVEKSEVADFYNDRSVFITGGTGFMGKVLVEKLLYSCPGVKKIYLLMRPKRGQSVEARLDQMYNLPMFLRIRNNKPEVFQKIVPVFGDICREELGIVPEARQILEAEVSVVFHLAATLKLEANLHDAVSMNTMGTKRMIQLARGMKRLVAFIHSSTAFCHCDLKVMEEKVYPSPEDPENIINLASWLNVDAMDTITPNSDPSTAIPVFNLTQCGMKPITWREVLDKGKKLGYENPFSLMLWYPDGTIRTNKFTHQLCIIFTHWLPAYVIDGLLLIFGQKRFMLRVQAKISQGLEVLQYFTMREWLFKNTKLVGLRESLSPYDKKTFSLEFEKVDQIPYMRNCILGARHYCMKEDPKTLPRSRRILKVMYILHKLMGALFYVFIGWLIVSNSETASLFLNKTKDAVSVLPFFRNIEMLK</sequence>
<dbReference type="STRING" id="121845.A0A3Q0JF75"/>